<organism evidence="2 3">
    <name type="scientific">Thalassiosira oceanica</name>
    <name type="common">Marine diatom</name>
    <dbReference type="NCBI Taxonomy" id="159749"/>
    <lineage>
        <taxon>Eukaryota</taxon>
        <taxon>Sar</taxon>
        <taxon>Stramenopiles</taxon>
        <taxon>Ochrophyta</taxon>
        <taxon>Bacillariophyta</taxon>
        <taxon>Coscinodiscophyceae</taxon>
        <taxon>Thalassiosirophycidae</taxon>
        <taxon>Thalassiosirales</taxon>
        <taxon>Thalassiosiraceae</taxon>
        <taxon>Thalassiosira</taxon>
    </lineage>
</organism>
<comment type="caution">
    <text evidence="2">The sequence shown here is derived from an EMBL/GenBank/DDBJ whole genome shotgun (WGS) entry which is preliminary data.</text>
</comment>
<feature type="domain" description="Helicase-associated" evidence="1">
    <location>
        <begin position="111"/>
        <end position="169"/>
    </location>
</feature>
<dbReference type="PANTHER" id="PTHR33418:SF1">
    <property type="entry name" value="HELICASE-ASSOCIATED DOMAIN-CONTAINING PROTEIN"/>
    <property type="match status" value="1"/>
</dbReference>
<dbReference type="Pfam" id="PF03457">
    <property type="entry name" value="HA"/>
    <property type="match status" value="2"/>
</dbReference>
<dbReference type="Gene3D" id="6.10.140.530">
    <property type="match status" value="2"/>
</dbReference>
<dbReference type="OrthoDB" id="46808at2759"/>
<dbReference type="Proteomes" id="UP000266841">
    <property type="component" value="Unassembled WGS sequence"/>
</dbReference>
<accession>K0SAR9</accession>
<evidence type="ECO:0000259" key="1">
    <source>
        <dbReference type="Pfam" id="PF03457"/>
    </source>
</evidence>
<keyword evidence="3" id="KW-1185">Reference proteome</keyword>
<proteinExistence type="predicted"/>
<feature type="domain" description="Helicase-associated" evidence="1">
    <location>
        <begin position="51"/>
        <end position="106"/>
    </location>
</feature>
<gene>
    <name evidence="2" type="ORF">THAOC_24382</name>
</gene>
<feature type="non-terminal residue" evidence="2">
    <location>
        <position position="1"/>
    </location>
</feature>
<evidence type="ECO:0000313" key="3">
    <source>
        <dbReference type="Proteomes" id="UP000266841"/>
    </source>
</evidence>
<name>K0SAR9_THAOC</name>
<dbReference type="PANTHER" id="PTHR33418">
    <property type="entry name" value="HELICASE-ASSOCIATED"/>
    <property type="match status" value="1"/>
</dbReference>
<reference evidence="2 3" key="1">
    <citation type="journal article" date="2012" name="Genome Biol.">
        <title>Genome and low-iron response of an oceanic diatom adapted to chronic iron limitation.</title>
        <authorList>
            <person name="Lommer M."/>
            <person name="Specht M."/>
            <person name="Roy A.S."/>
            <person name="Kraemer L."/>
            <person name="Andreson R."/>
            <person name="Gutowska M.A."/>
            <person name="Wolf J."/>
            <person name="Bergner S.V."/>
            <person name="Schilhabel M.B."/>
            <person name="Klostermeier U.C."/>
            <person name="Beiko R.G."/>
            <person name="Rosenstiel P."/>
            <person name="Hippler M."/>
            <person name="Laroche J."/>
        </authorList>
    </citation>
    <scope>NUCLEOTIDE SEQUENCE [LARGE SCALE GENOMIC DNA]</scope>
    <source>
        <strain evidence="2 3">CCMP1005</strain>
    </source>
</reference>
<dbReference type="InterPro" id="IPR005114">
    <property type="entry name" value="Helicase_assoc"/>
</dbReference>
<evidence type="ECO:0000313" key="2">
    <source>
        <dbReference type="EMBL" id="EJK55837.1"/>
    </source>
</evidence>
<sequence>TRSSRTRKLTDTAGLKPTGLVPIAEDDDGDEDYMYNCRTNGRGGSRGCLADRWNARLEELANYKTEHGHCNVPQDHGSLGRWVDKQRIKRSTLSEGRVQALDGIGFTWDPHDEAWNARFEELANYKTEHGDCDVPWNHGTPLYKWVKKQQKRKNKLSKGRVEALNELGFTWKL</sequence>
<dbReference type="EMBL" id="AGNL01033080">
    <property type="protein sequence ID" value="EJK55837.1"/>
    <property type="molecule type" value="Genomic_DNA"/>
</dbReference>
<protein>
    <recommendedName>
        <fullName evidence="1">Helicase-associated domain-containing protein</fullName>
    </recommendedName>
</protein>
<dbReference type="AlphaFoldDB" id="K0SAR9"/>